<comment type="similarity">
    <text evidence="1">Belongs to the RUS1 family.</text>
</comment>
<evidence type="ECO:0000256" key="1">
    <source>
        <dbReference type="ARBA" id="ARBA00007558"/>
    </source>
</evidence>
<sequence length="217" mass="23565">SCSQPLAAVLSTQYPQTSRLLASLINRLVATPDGEGGETRNRRLQVFFSSLLSSFGGVFRYNNSQEQEQDMVSRALVPLQQQQLKGSYVLPPKPGVCVLAFSFEKPFDFEIAGIFSEASSSAHCQAATRSCFYAGFAAERNFAEVIAKGEAQGMVSKFIGIMLGIGLANNIGSSTSLALASFSVVTWIHMFCNLKSYQSIQLRTLNPYRVQLISGAP</sequence>
<proteinExistence type="inferred from homology"/>
<dbReference type="EMBL" id="JAZDWU010000010">
    <property type="protein sequence ID" value="KAK9988491.1"/>
    <property type="molecule type" value="Genomic_DNA"/>
</dbReference>
<name>A0AAW2BRG1_9ROSI</name>
<dbReference type="GO" id="GO:0010224">
    <property type="term" value="P:response to UV-B"/>
    <property type="evidence" value="ECO:0007669"/>
    <property type="project" value="TreeGrafter"/>
</dbReference>
<feature type="non-terminal residue" evidence="3">
    <location>
        <position position="1"/>
    </location>
</feature>
<organism evidence="3 4">
    <name type="scientific">Lithocarpus litseifolius</name>
    <dbReference type="NCBI Taxonomy" id="425828"/>
    <lineage>
        <taxon>Eukaryota</taxon>
        <taxon>Viridiplantae</taxon>
        <taxon>Streptophyta</taxon>
        <taxon>Embryophyta</taxon>
        <taxon>Tracheophyta</taxon>
        <taxon>Spermatophyta</taxon>
        <taxon>Magnoliopsida</taxon>
        <taxon>eudicotyledons</taxon>
        <taxon>Gunneridae</taxon>
        <taxon>Pentapetalae</taxon>
        <taxon>rosids</taxon>
        <taxon>fabids</taxon>
        <taxon>Fagales</taxon>
        <taxon>Fagaceae</taxon>
        <taxon>Lithocarpus</taxon>
    </lineage>
</organism>
<accession>A0AAW2BRG1</accession>
<evidence type="ECO:0000259" key="2">
    <source>
        <dbReference type="Pfam" id="PF04884"/>
    </source>
</evidence>
<dbReference type="PANTHER" id="PTHR12770:SF22">
    <property type="entry name" value="PROTEIN ROOT UVB SENSITIVE 1, CHLOROPLASTIC"/>
    <property type="match status" value="1"/>
</dbReference>
<dbReference type="GO" id="GO:0032502">
    <property type="term" value="P:developmental process"/>
    <property type="evidence" value="ECO:0007669"/>
    <property type="project" value="TreeGrafter"/>
</dbReference>
<feature type="domain" description="Protein root UVB sensitive/RUS" evidence="2">
    <location>
        <begin position="120"/>
        <end position="213"/>
    </location>
</feature>
<evidence type="ECO:0000313" key="3">
    <source>
        <dbReference type="EMBL" id="KAK9988491.1"/>
    </source>
</evidence>
<dbReference type="PANTHER" id="PTHR12770">
    <property type="entry name" value="RUS1 FAMILY PROTEIN C16ORF58"/>
    <property type="match status" value="1"/>
</dbReference>
<gene>
    <name evidence="3" type="ORF">SO802_028730</name>
</gene>
<evidence type="ECO:0000313" key="4">
    <source>
        <dbReference type="Proteomes" id="UP001459277"/>
    </source>
</evidence>
<dbReference type="InterPro" id="IPR006968">
    <property type="entry name" value="RUS_fam"/>
</dbReference>
<dbReference type="Pfam" id="PF04884">
    <property type="entry name" value="UVB_sens_prot"/>
    <property type="match status" value="1"/>
</dbReference>
<dbReference type="Proteomes" id="UP001459277">
    <property type="component" value="Unassembled WGS sequence"/>
</dbReference>
<dbReference type="GO" id="GO:0009941">
    <property type="term" value="C:chloroplast envelope"/>
    <property type="evidence" value="ECO:0007669"/>
    <property type="project" value="TreeGrafter"/>
</dbReference>
<reference evidence="3 4" key="1">
    <citation type="submission" date="2024-01" db="EMBL/GenBank/DDBJ databases">
        <title>A telomere-to-telomere, gap-free genome of sweet tea (Lithocarpus litseifolius).</title>
        <authorList>
            <person name="Zhou J."/>
        </authorList>
    </citation>
    <scope>NUCLEOTIDE SEQUENCE [LARGE SCALE GENOMIC DNA]</scope>
    <source>
        <strain evidence="3">Zhou-2022a</strain>
        <tissue evidence="3">Leaf</tissue>
    </source>
</reference>
<dbReference type="AlphaFoldDB" id="A0AAW2BRG1"/>
<comment type="caution">
    <text evidence="3">The sequence shown here is derived from an EMBL/GenBank/DDBJ whole genome shotgun (WGS) entry which is preliminary data.</text>
</comment>
<protein>
    <recommendedName>
        <fullName evidence="2">Protein root UVB sensitive/RUS domain-containing protein</fullName>
    </recommendedName>
</protein>
<keyword evidence="4" id="KW-1185">Reference proteome</keyword>
<dbReference type="InterPro" id="IPR054549">
    <property type="entry name" value="UVB_sens_RUS_dom"/>
</dbReference>